<dbReference type="Pfam" id="PF13307">
    <property type="entry name" value="Helicase_C_2"/>
    <property type="match status" value="1"/>
</dbReference>
<dbReference type="PROSITE" id="PS51193">
    <property type="entry name" value="HELICASE_ATP_BIND_2"/>
    <property type="match status" value="1"/>
</dbReference>
<organism evidence="19 20">
    <name type="scientific">Ostreococcus lucimarinus (strain CCE9901)</name>
    <dbReference type="NCBI Taxonomy" id="436017"/>
    <lineage>
        <taxon>Eukaryota</taxon>
        <taxon>Viridiplantae</taxon>
        <taxon>Chlorophyta</taxon>
        <taxon>Mamiellophyceae</taxon>
        <taxon>Mamiellales</taxon>
        <taxon>Bathycoccaceae</taxon>
        <taxon>Ostreococcus</taxon>
    </lineage>
</organism>
<dbReference type="NCBIfam" id="TIGR00604">
    <property type="entry name" value="rad3"/>
    <property type="match status" value="1"/>
</dbReference>
<comment type="catalytic activity">
    <reaction evidence="16">
        <text>ATP + H2O = ADP + phosphate + H(+)</text>
        <dbReference type="Rhea" id="RHEA:13065"/>
        <dbReference type="ChEBI" id="CHEBI:15377"/>
        <dbReference type="ChEBI" id="CHEBI:15378"/>
        <dbReference type="ChEBI" id="CHEBI:30616"/>
        <dbReference type="ChEBI" id="CHEBI:43474"/>
        <dbReference type="ChEBI" id="CHEBI:456216"/>
    </reaction>
</comment>
<evidence type="ECO:0000256" key="3">
    <source>
        <dbReference type="ARBA" id="ARBA00022485"/>
    </source>
</evidence>
<dbReference type="eggNOG" id="KOG1132">
    <property type="taxonomic scope" value="Eukaryota"/>
</dbReference>
<evidence type="ECO:0000313" key="20">
    <source>
        <dbReference type="Proteomes" id="UP000001568"/>
    </source>
</evidence>
<dbReference type="KEGG" id="olu:OSTLU_40695"/>
<accession>A4S895</accession>
<dbReference type="GO" id="GO:0003678">
    <property type="term" value="F:DNA helicase activity"/>
    <property type="evidence" value="ECO:0007669"/>
    <property type="project" value="InterPro"/>
</dbReference>
<comment type="similarity">
    <text evidence="2">Belongs to the helicase family. RAD3/XPD subfamily.</text>
</comment>
<evidence type="ECO:0000256" key="12">
    <source>
        <dbReference type="ARBA" id="ARBA00023125"/>
    </source>
</evidence>
<dbReference type="SMART" id="SM00488">
    <property type="entry name" value="DEXDc2"/>
    <property type="match status" value="1"/>
</dbReference>
<keyword evidence="8" id="KW-0347">Helicase</keyword>
<dbReference type="InterPro" id="IPR006555">
    <property type="entry name" value="ATP-dep_Helicase_C"/>
</dbReference>
<dbReference type="GO" id="GO:0003677">
    <property type="term" value="F:DNA binding"/>
    <property type="evidence" value="ECO:0007669"/>
    <property type="project" value="UniProtKB-KW"/>
</dbReference>
<dbReference type="InterPro" id="IPR045028">
    <property type="entry name" value="DinG/Rad3-like"/>
</dbReference>
<evidence type="ECO:0000256" key="9">
    <source>
        <dbReference type="ARBA" id="ARBA00022840"/>
    </source>
</evidence>
<dbReference type="OrthoDB" id="19182at2759"/>
<dbReference type="EMBL" id="CP000595">
    <property type="protein sequence ID" value="ABP00019.1"/>
    <property type="molecule type" value="Genomic_DNA"/>
</dbReference>
<dbReference type="InterPro" id="IPR010614">
    <property type="entry name" value="RAD3-like_helicase_DEAD"/>
</dbReference>
<keyword evidence="9" id="KW-0067">ATP-binding</keyword>
<dbReference type="OMA" id="NCATIVA"/>
<dbReference type="Gramene" id="ABP00019">
    <property type="protein sequence ID" value="ABP00019"/>
    <property type="gene ID" value="OSTLU_40695"/>
</dbReference>
<dbReference type="InterPro" id="IPR002464">
    <property type="entry name" value="DNA/RNA_helicase_DEAH_CS"/>
</dbReference>
<evidence type="ECO:0000256" key="7">
    <source>
        <dbReference type="ARBA" id="ARBA00022801"/>
    </source>
</evidence>
<evidence type="ECO:0000256" key="6">
    <source>
        <dbReference type="ARBA" id="ARBA00022763"/>
    </source>
</evidence>
<dbReference type="InterPro" id="IPR014013">
    <property type="entry name" value="Helic_SF1/SF2_ATP-bd_DinG/Rad3"/>
</dbReference>
<dbReference type="SMART" id="SM00487">
    <property type="entry name" value="DEXDc"/>
    <property type="match status" value="1"/>
</dbReference>
<evidence type="ECO:0000256" key="16">
    <source>
        <dbReference type="ARBA" id="ARBA00049360"/>
    </source>
</evidence>
<dbReference type="RefSeq" id="XP_001421725.1">
    <property type="nucleotide sequence ID" value="XM_001421688.1"/>
</dbReference>
<dbReference type="PANTHER" id="PTHR11472:SF34">
    <property type="entry name" value="REGULATOR OF TELOMERE ELONGATION HELICASE 1"/>
    <property type="match status" value="1"/>
</dbReference>
<proteinExistence type="inferred from homology"/>
<dbReference type="InterPro" id="IPR006554">
    <property type="entry name" value="Helicase-like_DEXD_c2"/>
</dbReference>
<keyword evidence="5" id="KW-0547">Nucleotide-binding</keyword>
<dbReference type="InterPro" id="IPR057498">
    <property type="entry name" value="Rtel1_ARCH"/>
</dbReference>
<keyword evidence="15" id="KW-0539">Nucleus</keyword>
<dbReference type="GO" id="GO:0005524">
    <property type="term" value="F:ATP binding"/>
    <property type="evidence" value="ECO:0007669"/>
    <property type="project" value="UniProtKB-KW"/>
</dbReference>
<evidence type="ECO:0000256" key="11">
    <source>
        <dbReference type="ARBA" id="ARBA00023014"/>
    </source>
</evidence>
<feature type="domain" description="Helicase ATP-binding" evidence="18">
    <location>
        <begin position="19"/>
        <end position="317"/>
    </location>
</feature>
<dbReference type="GO" id="GO:0016818">
    <property type="term" value="F:hydrolase activity, acting on acid anhydrides, in phosphorus-containing anhydrides"/>
    <property type="evidence" value="ECO:0007669"/>
    <property type="project" value="InterPro"/>
</dbReference>
<keyword evidence="13" id="KW-0234">DNA repair</keyword>
<dbReference type="GO" id="GO:0070182">
    <property type="term" value="F:DNA polymerase binding"/>
    <property type="evidence" value="ECO:0007669"/>
    <property type="project" value="TreeGrafter"/>
</dbReference>
<keyword evidence="6" id="KW-0227">DNA damage</keyword>
<evidence type="ECO:0000256" key="2">
    <source>
        <dbReference type="ARBA" id="ARBA00009146"/>
    </source>
</evidence>
<dbReference type="AlphaFoldDB" id="A4S895"/>
<keyword evidence="11" id="KW-0411">Iron-sulfur</keyword>
<dbReference type="HOGENOM" id="CLU_006515_4_1_1"/>
<keyword evidence="3" id="KW-0004">4Fe-4S</keyword>
<dbReference type="GO" id="GO:0010569">
    <property type="term" value="P:regulation of double-strand break repair via homologous recombination"/>
    <property type="evidence" value="ECO:0007669"/>
    <property type="project" value="TreeGrafter"/>
</dbReference>
<dbReference type="GO" id="GO:0006281">
    <property type="term" value="P:DNA repair"/>
    <property type="evidence" value="ECO:0007669"/>
    <property type="project" value="UniProtKB-KW"/>
</dbReference>
<dbReference type="PROSITE" id="PS00690">
    <property type="entry name" value="DEAH_ATP_HELICASE"/>
    <property type="match status" value="1"/>
</dbReference>
<evidence type="ECO:0000256" key="13">
    <source>
        <dbReference type="ARBA" id="ARBA00023204"/>
    </source>
</evidence>
<dbReference type="GO" id="GO:0045910">
    <property type="term" value="P:negative regulation of DNA recombination"/>
    <property type="evidence" value="ECO:0007669"/>
    <property type="project" value="TreeGrafter"/>
</dbReference>
<evidence type="ECO:0000256" key="10">
    <source>
        <dbReference type="ARBA" id="ARBA00023004"/>
    </source>
</evidence>
<dbReference type="SMART" id="SM00491">
    <property type="entry name" value="HELICc2"/>
    <property type="match status" value="1"/>
</dbReference>
<keyword evidence="14" id="KW-0413">Isomerase</keyword>
<keyword evidence="20" id="KW-1185">Reference proteome</keyword>
<evidence type="ECO:0000256" key="14">
    <source>
        <dbReference type="ARBA" id="ARBA00023235"/>
    </source>
</evidence>
<dbReference type="Pfam" id="PF23109">
    <property type="entry name" value="ARCH_RTEL1"/>
    <property type="match status" value="1"/>
</dbReference>
<dbReference type="InterPro" id="IPR013020">
    <property type="entry name" value="Rad3/Chl1-like"/>
</dbReference>
<name>A4S895_OSTLU</name>
<dbReference type="Proteomes" id="UP000001568">
    <property type="component" value="Chromosome 15"/>
</dbReference>
<dbReference type="SUPFAM" id="SSF52540">
    <property type="entry name" value="P-loop containing nucleoside triphosphate hydrolases"/>
    <property type="match status" value="1"/>
</dbReference>
<dbReference type="GO" id="GO:0090657">
    <property type="term" value="P:telomeric loop disassembly"/>
    <property type="evidence" value="ECO:0007669"/>
    <property type="project" value="TreeGrafter"/>
</dbReference>
<dbReference type="PANTHER" id="PTHR11472">
    <property type="entry name" value="DNA REPAIR DEAD HELICASE RAD3/XP-D SUBFAMILY MEMBER"/>
    <property type="match status" value="1"/>
</dbReference>
<evidence type="ECO:0000256" key="17">
    <source>
        <dbReference type="ARBA" id="ARBA00073810"/>
    </source>
</evidence>
<evidence type="ECO:0000256" key="4">
    <source>
        <dbReference type="ARBA" id="ARBA00022723"/>
    </source>
</evidence>
<comment type="subcellular location">
    <subcellularLocation>
        <location evidence="1">Nucleus</location>
    </subcellularLocation>
</comment>
<dbReference type="GO" id="GO:0051539">
    <property type="term" value="F:4 iron, 4 sulfur cluster binding"/>
    <property type="evidence" value="ECO:0007669"/>
    <property type="project" value="UniProtKB-KW"/>
</dbReference>
<dbReference type="GO" id="GO:0046872">
    <property type="term" value="F:metal ion binding"/>
    <property type="evidence" value="ECO:0007669"/>
    <property type="project" value="UniProtKB-KW"/>
</dbReference>
<dbReference type="STRING" id="436017.A4S895"/>
<keyword evidence="12" id="KW-0238">DNA-binding</keyword>
<dbReference type="Gene3D" id="3.40.50.300">
    <property type="entry name" value="P-loop containing nucleotide triphosphate hydrolases"/>
    <property type="match status" value="2"/>
</dbReference>
<dbReference type="GO" id="GO:1904430">
    <property type="term" value="P:negative regulation of t-circle formation"/>
    <property type="evidence" value="ECO:0007669"/>
    <property type="project" value="TreeGrafter"/>
</dbReference>
<reference evidence="19 20" key="1">
    <citation type="journal article" date="2007" name="Proc. Natl. Acad. Sci. U.S.A.">
        <title>The tiny eukaryote Ostreococcus provides genomic insights into the paradox of plankton speciation.</title>
        <authorList>
            <person name="Palenik B."/>
            <person name="Grimwood J."/>
            <person name="Aerts A."/>
            <person name="Rouze P."/>
            <person name="Salamov A."/>
            <person name="Putnam N."/>
            <person name="Dupont C."/>
            <person name="Jorgensen R."/>
            <person name="Derelle E."/>
            <person name="Rombauts S."/>
            <person name="Zhou K."/>
            <person name="Otillar R."/>
            <person name="Merchant S.S."/>
            <person name="Podell S."/>
            <person name="Gaasterland T."/>
            <person name="Napoli C."/>
            <person name="Gendler K."/>
            <person name="Manuell A."/>
            <person name="Tai V."/>
            <person name="Vallon O."/>
            <person name="Piganeau G."/>
            <person name="Jancek S."/>
            <person name="Heijde M."/>
            <person name="Jabbari K."/>
            <person name="Bowler C."/>
            <person name="Lohr M."/>
            <person name="Robbens S."/>
            <person name="Werner G."/>
            <person name="Dubchak I."/>
            <person name="Pazour G.J."/>
            <person name="Ren Q."/>
            <person name="Paulsen I."/>
            <person name="Delwiche C."/>
            <person name="Schmutz J."/>
            <person name="Rokhsar D."/>
            <person name="Van de Peer Y."/>
            <person name="Moreau H."/>
            <person name="Grigoriev I.V."/>
        </authorList>
    </citation>
    <scope>NUCLEOTIDE SEQUENCE [LARGE SCALE GENOMIC DNA]</scope>
    <source>
        <strain evidence="19 20">CCE9901</strain>
    </source>
</reference>
<dbReference type="CDD" id="cd18788">
    <property type="entry name" value="SF2_C_XPD"/>
    <property type="match status" value="1"/>
</dbReference>
<evidence type="ECO:0000256" key="5">
    <source>
        <dbReference type="ARBA" id="ARBA00022741"/>
    </source>
</evidence>
<evidence type="ECO:0000256" key="8">
    <source>
        <dbReference type="ARBA" id="ARBA00022806"/>
    </source>
</evidence>
<dbReference type="GO" id="GO:0005634">
    <property type="term" value="C:nucleus"/>
    <property type="evidence" value="ECO:0007669"/>
    <property type="project" value="UniProtKB-SubCell"/>
</dbReference>
<protein>
    <recommendedName>
        <fullName evidence="17">Regulator of telomere elongation helicase 1 homolog</fullName>
    </recommendedName>
</protein>
<dbReference type="GeneID" id="5005862"/>
<evidence type="ECO:0000313" key="19">
    <source>
        <dbReference type="EMBL" id="ABP00019.1"/>
    </source>
</evidence>
<keyword evidence="7" id="KW-0378">Hydrolase</keyword>
<dbReference type="InterPro" id="IPR014001">
    <property type="entry name" value="Helicase_ATP-bd"/>
</dbReference>
<feature type="non-terminal residue" evidence="19">
    <location>
        <position position="749"/>
    </location>
</feature>
<dbReference type="FunFam" id="3.40.50.300:FF:000431">
    <property type="entry name" value="Regulator of telomere elongation helicase 1"/>
    <property type="match status" value="1"/>
</dbReference>
<sequence length="749" mass="83209">MHSYTITVPADGVKIAHKRAFTVDFPFEAYDNQLVFMEKALLAMCRGEHALLESPTGTGKTLCLLASALAFVRSEGRARKRKFREEVRDGRGGAGDADDVAGTSGREFVDDVEKKERTRAPVIVYATRTHSQVDQVVRELKLFDSTTRATTLASRRHACARDDVRALNGTEQKNRCAKLVQQQKCGAKVTLDRALQGRDGRFDLFSDGVQDIEDLVSKAKARGPCPFYLARTKCAEAEIIFMPYNYLLDESVRKGLEIAWENAVIIVDEAHNLESSASDSMSYSLTAAKLAKAIKESERAYETKLTLEDTSGEGIDAAAFKGEDFKMLTGVLVQLEGLLDSICREAAKAPNAKHEGGLGERIGDGAFIYVILAELNITADTYEHITKLIKSASRTVQLGSDFMAQPTQNETPLMEIGNFIERIFVHRYEQYFVTRLGPDMEKFKTSNRARAGPTLSYWCFFPGLCLKALIDKGVGTFLLASGTLSPMESFASELALDFPVRLENPHVIKRNQVWGGVVTHGPNNGVLNSSFRFRDTREYKTEIGSVILSTARIVPDGLLVFFPSYGVMHSCVNHWRSTGLWNQLETNKTCLVEPSNADEFHACYDSYNKALEEDSRRGAAFFAVCRGKLSEGIDFADKACRGVILTGIPYAGAKDPLVMHKRTYLDKRKADNGGAYSGNEWYSQTAMRAVNQALGRVIRHKDDFGAVILADERFANENARNQLSLWLRPSVQVHSVFHSAVHGLKEFFQ</sequence>
<evidence type="ECO:0000256" key="15">
    <source>
        <dbReference type="ARBA" id="ARBA00023242"/>
    </source>
</evidence>
<gene>
    <name evidence="19" type="ORF">OSTLU_40695</name>
</gene>
<keyword evidence="10" id="KW-0408">Iron</keyword>
<dbReference type="Pfam" id="PF06733">
    <property type="entry name" value="DEAD_2"/>
    <property type="match status" value="1"/>
</dbReference>
<dbReference type="InterPro" id="IPR027417">
    <property type="entry name" value="P-loop_NTPase"/>
</dbReference>
<keyword evidence="4" id="KW-0479">Metal-binding</keyword>
<evidence type="ECO:0000256" key="1">
    <source>
        <dbReference type="ARBA" id="ARBA00004123"/>
    </source>
</evidence>
<evidence type="ECO:0000259" key="18">
    <source>
        <dbReference type="PROSITE" id="PS51193"/>
    </source>
</evidence>